<evidence type="ECO:0000313" key="5">
    <source>
        <dbReference type="EMBL" id="KAK9804537.1"/>
    </source>
</evidence>
<keyword evidence="6" id="KW-1185">Reference proteome</keyword>
<gene>
    <name evidence="5" type="ORF">WJX73_005941</name>
</gene>
<dbReference type="Pfam" id="PF07944">
    <property type="entry name" value="Beta-AFase-like_GH127_cat"/>
    <property type="match status" value="1"/>
</dbReference>
<protein>
    <submittedName>
        <fullName evidence="5">Uncharacterized protein</fullName>
    </submittedName>
</protein>
<feature type="domain" description="Non-reducing end beta-L-arabinofuranosidase-like GH127 catalytic" evidence="3">
    <location>
        <begin position="39"/>
        <end position="396"/>
    </location>
</feature>
<dbReference type="PANTHER" id="PTHR31151:SF0">
    <property type="entry name" value="PROLINE-TRNA LIGASE (DUF1680)"/>
    <property type="match status" value="1"/>
</dbReference>
<evidence type="ECO:0000256" key="2">
    <source>
        <dbReference type="SAM" id="SignalP"/>
    </source>
</evidence>
<keyword evidence="2" id="KW-0732">Signal</keyword>
<feature type="domain" description="Non-reducing end beta-L-arabinofuranosidase-like GH127 middle" evidence="4">
    <location>
        <begin position="563"/>
        <end position="687"/>
    </location>
</feature>
<reference evidence="5 6" key="1">
    <citation type="journal article" date="2024" name="Nat. Commun.">
        <title>Phylogenomics reveals the evolutionary origins of lichenization in chlorophyte algae.</title>
        <authorList>
            <person name="Puginier C."/>
            <person name="Libourel C."/>
            <person name="Otte J."/>
            <person name="Skaloud P."/>
            <person name="Haon M."/>
            <person name="Grisel S."/>
            <person name="Petersen M."/>
            <person name="Berrin J.G."/>
            <person name="Delaux P.M."/>
            <person name="Dal Grande F."/>
            <person name="Keller J."/>
        </authorList>
    </citation>
    <scope>NUCLEOTIDE SEQUENCE [LARGE SCALE GENOMIC DNA]</scope>
    <source>
        <strain evidence="5 6">SAG 2036</strain>
    </source>
</reference>
<dbReference type="EMBL" id="JALJOQ010000050">
    <property type="protein sequence ID" value="KAK9804537.1"/>
    <property type="molecule type" value="Genomic_DNA"/>
</dbReference>
<dbReference type="AlphaFoldDB" id="A0AAW1P930"/>
<dbReference type="InterPro" id="IPR012878">
    <property type="entry name" value="Beta-AFase-like_GH127_cat"/>
</dbReference>
<dbReference type="PANTHER" id="PTHR31151">
    <property type="entry name" value="PROLINE-TRNA LIGASE (DUF1680)"/>
    <property type="match status" value="1"/>
</dbReference>
<dbReference type="Proteomes" id="UP001465755">
    <property type="component" value="Unassembled WGS sequence"/>
</dbReference>
<accession>A0AAW1P930</accession>
<sequence>MLRTAVVLLALSTPLVYAVQLTTTQDRLAPIESVPLSAVRLHPNSQLDKALSLNAEYMFSLPTDDLLLTYRLNAELPAPGKAFTGSWEDPTCEIRGQFMGHYLSALATLSAYTGNSSIGERGDYLISELQKVQKKLGTGYLSAFPFEHFDRLEALQPTWAPFYVIHKIMAGLLDQYTLRNSTLALSMVVEQADFWNDWVEGIITKKGLPHWVQMLDNEFGGMAEVLFNLYAVTGTASHLSLAQRFTKPSFASGLELGIDALGGIHANTHLAQVNGFAAGHEVTGSMKARQIVATFFHFLTSAHTYSTGGSNVHEFWSAAKLLGSAINLPQDGQETQETCTTYNVLKIARYLFRWTGAASLTDFYERALLNGIIGTQRMPADYHSRSYIEPAGEHAHAEQPGTGRAGSDVTAHEEAAAGLSLEQRPQRQLRFSTDNRVLPDATLQLRQEAHHAHVHSHSHLAVPEHQSQFAPNWRDEAFALFPGRVQNATLQAGGVEKDPHGPGRLIYLLPLGPGQSKDESSHKWGDPRASFWCCYGSGVEQMAKLADSIFFFRPTAGAIPGEVFITQFTSANLSMPSLNLHVAQTATLLGPGRTAVIHISVQPLDDAAAVDATINVRMPGWTQHDNATIEVNGYGSGCHTPTPQSAELSETLDISHGITSSTGLLSTFCSIRRSWTAGDVIEMRLPMRIWAEPVQDTRPEFAGLQAIMMGPFLMAGLTHGGRDINADPADVAASVRDLRPQQQQSDSLVSLQLQHPSNGQPAQQPRSHLALVHGGLQLVHNIPKWDNGLGLAASFVMRPCCSKAHGESDLIPLSTLQAGQVSFEAVTSPGKLLTRLSNGTLGLMDQSSYLEVLRQLSTPGEQLSKGERSLGIAFGV</sequence>
<organism evidence="5 6">
    <name type="scientific">Symbiochloris irregularis</name>
    <dbReference type="NCBI Taxonomy" id="706552"/>
    <lineage>
        <taxon>Eukaryota</taxon>
        <taxon>Viridiplantae</taxon>
        <taxon>Chlorophyta</taxon>
        <taxon>core chlorophytes</taxon>
        <taxon>Trebouxiophyceae</taxon>
        <taxon>Trebouxiales</taxon>
        <taxon>Trebouxiaceae</taxon>
        <taxon>Symbiochloris</taxon>
    </lineage>
</organism>
<proteinExistence type="predicted"/>
<name>A0AAW1P930_9CHLO</name>
<feature type="signal peptide" evidence="2">
    <location>
        <begin position="1"/>
        <end position="18"/>
    </location>
</feature>
<evidence type="ECO:0000256" key="1">
    <source>
        <dbReference type="SAM" id="MobiDB-lite"/>
    </source>
</evidence>
<feature type="region of interest" description="Disordered" evidence="1">
    <location>
        <begin position="392"/>
        <end position="411"/>
    </location>
</feature>
<evidence type="ECO:0000259" key="4">
    <source>
        <dbReference type="Pfam" id="PF20736"/>
    </source>
</evidence>
<comment type="caution">
    <text evidence="5">The sequence shown here is derived from an EMBL/GenBank/DDBJ whole genome shotgun (WGS) entry which is preliminary data.</text>
</comment>
<evidence type="ECO:0000259" key="3">
    <source>
        <dbReference type="Pfam" id="PF07944"/>
    </source>
</evidence>
<feature type="chain" id="PRO_5043418806" evidence="2">
    <location>
        <begin position="19"/>
        <end position="876"/>
    </location>
</feature>
<dbReference type="Pfam" id="PF20736">
    <property type="entry name" value="Glyco_hydro127M"/>
    <property type="match status" value="1"/>
</dbReference>
<evidence type="ECO:0000313" key="6">
    <source>
        <dbReference type="Proteomes" id="UP001465755"/>
    </source>
</evidence>
<dbReference type="InterPro" id="IPR049046">
    <property type="entry name" value="Beta-AFase-like_GH127_middle"/>
</dbReference>